<proteinExistence type="inferred from homology"/>
<dbReference type="Proteomes" id="UP000694892">
    <property type="component" value="Chromosome 4L"/>
</dbReference>
<dbReference type="EMBL" id="CM004472">
    <property type="protein sequence ID" value="OCT84298.1"/>
    <property type="molecule type" value="Genomic_DNA"/>
</dbReference>
<dbReference type="PANTHER" id="PTHR13347">
    <property type="entry name" value="HEAT REPEAT-CONTAINING PROTEIN 3"/>
    <property type="match status" value="1"/>
</dbReference>
<evidence type="ECO:0000259" key="2">
    <source>
        <dbReference type="Pfam" id="PF25567"/>
    </source>
</evidence>
<dbReference type="OMA" id="CEACVRC"/>
<dbReference type="GO" id="GO:0006606">
    <property type="term" value="P:protein import into nucleus"/>
    <property type="evidence" value="ECO:0007669"/>
    <property type="project" value="TreeGrafter"/>
</dbReference>
<dbReference type="InterPro" id="IPR057990">
    <property type="entry name" value="TPR_SYO1"/>
</dbReference>
<evidence type="ECO:0000313" key="3">
    <source>
        <dbReference type="EMBL" id="OCT84298.1"/>
    </source>
</evidence>
<dbReference type="Gene3D" id="1.25.10.10">
    <property type="entry name" value="Leucine-rich Repeat Variant"/>
    <property type="match status" value="1"/>
</dbReference>
<dbReference type="GO" id="GO:0051082">
    <property type="term" value="F:unfolded protein binding"/>
    <property type="evidence" value="ECO:0007669"/>
    <property type="project" value="TreeGrafter"/>
</dbReference>
<dbReference type="InterPro" id="IPR011989">
    <property type="entry name" value="ARM-like"/>
</dbReference>
<evidence type="ECO:0000313" key="4">
    <source>
        <dbReference type="Proteomes" id="UP000694892"/>
    </source>
</evidence>
<protein>
    <recommendedName>
        <fullName evidence="2">SYO1-like TPR repeats domain-containing protein</fullName>
    </recommendedName>
</protein>
<sequence length="250" mass="27490">VFEKTRFPNSCAVKVCQEDPAWKPLIPKLYTVQYRALTCLNNILSVFDMESLGGASALQELAQHLSEIVFTQSDVLNQDEFLEAASSAVRAVLQIMASKGIPQCMMPEQIMNLCEACVQSKNTSARVNAVSILGITGSVLAKTNNTSDTLKAIGSFLLAIAANDASLVVSGGAMDALFDVFADGDESEKAAMEISLLQELRKIQPVFKTKIRKDGRDKYNMDQLCVLDNVKTNLRRFLSYLESVEKKHRS</sequence>
<dbReference type="PANTHER" id="PTHR13347:SF1">
    <property type="entry name" value="HEAT REPEAT-CONTAINING PROTEIN 3"/>
    <property type="match status" value="1"/>
</dbReference>
<dbReference type="InterPro" id="IPR016024">
    <property type="entry name" value="ARM-type_fold"/>
</dbReference>
<feature type="non-terminal residue" evidence="3">
    <location>
        <position position="1"/>
    </location>
</feature>
<evidence type="ECO:0000256" key="1">
    <source>
        <dbReference type="ARBA" id="ARBA00049983"/>
    </source>
</evidence>
<comment type="similarity">
    <text evidence="1">Belongs to the nuclear import and ribosome assembly adapter family.</text>
</comment>
<name>A0A974D373_XENLA</name>
<feature type="domain" description="SYO1-like TPR repeats" evidence="2">
    <location>
        <begin position="1"/>
        <end position="244"/>
    </location>
</feature>
<reference evidence="4" key="1">
    <citation type="journal article" date="2016" name="Nature">
        <title>Genome evolution in the allotetraploid frog Xenopus laevis.</title>
        <authorList>
            <person name="Session A.M."/>
            <person name="Uno Y."/>
            <person name="Kwon T."/>
            <person name="Chapman J.A."/>
            <person name="Toyoda A."/>
            <person name="Takahashi S."/>
            <person name="Fukui A."/>
            <person name="Hikosaka A."/>
            <person name="Suzuki A."/>
            <person name="Kondo M."/>
            <person name="van Heeringen S.J."/>
            <person name="Quigley I."/>
            <person name="Heinz S."/>
            <person name="Ogino H."/>
            <person name="Ochi H."/>
            <person name="Hellsten U."/>
            <person name="Lyons J.B."/>
            <person name="Simakov O."/>
            <person name="Putnam N."/>
            <person name="Stites J."/>
            <person name="Kuroki Y."/>
            <person name="Tanaka T."/>
            <person name="Michiue T."/>
            <person name="Watanabe M."/>
            <person name="Bogdanovic O."/>
            <person name="Lister R."/>
            <person name="Georgiou G."/>
            <person name="Paranjpe S.S."/>
            <person name="van Kruijsbergen I."/>
            <person name="Shu S."/>
            <person name="Carlson J."/>
            <person name="Kinoshita T."/>
            <person name="Ohta Y."/>
            <person name="Mawaribuchi S."/>
            <person name="Jenkins J."/>
            <person name="Grimwood J."/>
            <person name="Schmutz J."/>
            <person name="Mitros T."/>
            <person name="Mozaffari S.V."/>
            <person name="Suzuki Y."/>
            <person name="Haramoto Y."/>
            <person name="Yamamoto T.S."/>
            <person name="Takagi C."/>
            <person name="Heald R."/>
            <person name="Miller K."/>
            <person name="Haudenschild C."/>
            <person name="Kitzman J."/>
            <person name="Nakayama T."/>
            <person name="Izutsu Y."/>
            <person name="Robert J."/>
            <person name="Fortriede J."/>
            <person name="Burns K."/>
            <person name="Lotay V."/>
            <person name="Karimi K."/>
            <person name="Yasuoka Y."/>
            <person name="Dichmann D.S."/>
            <person name="Flajnik M.F."/>
            <person name="Houston D.W."/>
            <person name="Shendure J."/>
            <person name="DuPasquier L."/>
            <person name="Vize P.D."/>
            <person name="Zorn A.M."/>
            <person name="Ito M."/>
            <person name="Marcotte E.M."/>
            <person name="Wallingford J.B."/>
            <person name="Ito Y."/>
            <person name="Asashima M."/>
            <person name="Ueno N."/>
            <person name="Matsuda Y."/>
            <person name="Veenstra G.J."/>
            <person name="Fujiyama A."/>
            <person name="Harland R.M."/>
            <person name="Taira M."/>
            <person name="Rokhsar D.S."/>
        </authorList>
    </citation>
    <scope>NUCLEOTIDE SEQUENCE [LARGE SCALE GENOMIC DNA]</scope>
    <source>
        <strain evidence="4">J</strain>
    </source>
</reference>
<dbReference type="GO" id="GO:0042273">
    <property type="term" value="P:ribosomal large subunit biogenesis"/>
    <property type="evidence" value="ECO:0007669"/>
    <property type="project" value="TreeGrafter"/>
</dbReference>
<dbReference type="Pfam" id="PF25567">
    <property type="entry name" value="TPR_SYO1"/>
    <property type="match status" value="1"/>
</dbReference>
<dbReference type="InterPro" id="IPR052616">
    <property type="entry name" value="SYO1-like"/>
</dbReference>
<gene>
    <name evidence="3" type="ORF">XELAEV_180224541mg</name>
</gene>
<accession>A0A974D373</accession>
<dbReference type="SUPFAM" id="SSF48371">
    <property type="entry name" value="ARM repeat"/>
    <property type="match status" value="1"/>
</dbReference>
<dbReference type="AlphaFoldDB" id="A0A974D373"/>
<organism evidence="3 4">
    <name type="scientific">Xenopus laevis</name>
    <name type="common">African clawed frog</name>
    <dbReference type="NCBI Taxonomy" id="8355"/>
    <lineage>
        <taxon>Eukaryota</taxon>
        <taxon>Metazoa</taxon>
        <taxon>Chordata</taxon>
        <taxon>Craniata</taxon>
        <taxon>Vertebrata</taxon>
        <taxon>Euteleostomi</taxon>
        <taxon>Amphibia</taxon>
        <taxon>Batrachia</taxon>
        <taxon>Anura</taxon>
        <taxon>Pipoidea</taxon>
        <taxon>Pipidae</taxon>
        <taxon>Xenopodinae</taxon>
        <taxon>Xenopus</taxon>
        <taxon>Xenopus</taxon>
    </lineage>
</organism>